<evidence type="ECO:0000256" key="6">
    <source>
        <dbReference type="SAM" id="MobiDB-lite"/>
    </source>
</evidence>
<evidence type="ECO:0000313" key="9">
    <source>
        <dbReference type="Proteomes" id="UP001251528"/>
    </source>
</evidence>
<keyword evidence="2" id="KW-0645">Protease</keyword>
<dbReference type="InterPro" id="IPR029058">
    <property type="entry name" value="AB_hydrolase_fold"/>
</dbReference>
<dbReference type="Proteomes" id="UP001251528">
    <property type="component" value="Unassembled WGS sequence"/>
</dbReference>
<dbReference type="SUPFAM" id="SSF53474">
    <property type="entry name" value="alpha/beta-Hydrolases"/>
    <property type="match status" value="1"/>
</dbReference>
<proteinExistence type="inferred from homology"/>
<keyword evidence="3 7" id="KW-0732">Signal</keyword>
<name>A0AAJ0CUN2_9HYPO</name>
<dbReference type="GO" id="GO:0008239">
    <property type="term" value="F:dipeptidyl-peptidase activity"/>
    <property type="evidence" value="ECO:0007669"/>
    <property type="project" value="TreeGrafter"/>
</dbReference>
<evidence type="ECO:0000256" key="3">
    <source>
        <dbReference type="ARBA" id="ARBA00022729"/>
    </source>
</evidence>
<dbReference type="EMBL" id="JASWJB010000061">
    <property type="protein sequence ID" value="KAK2603587.1"/>
    <property type="molecule type" value="Genomic_DNA"/>
</dbReference>
<sequence>MKVLLLATVSALGCTALSSKTSQHLVLRRVLRTKENGANDDLASYNFTMPVDHFDPSNKDTYPNRYFVNDTYYKSGGPVIIHDHGEAGIADRDLDEDGVQILPLRLAAKLNGLVIDWEHRYYGYSRPVRLNDTTGQPLRGAAGYKYLTVEQALEDVAYFANNFNKTRLDKNKVIRDTTSLDPYHTPWIFVGGSYPGNRAAWMRIKYPDIIYASYASSAPVQDQFDGSFYYNVVARSMPTNCSTDMKAAIKYFDQTLATGAINDIDQIKAAVSIAASRDANISTFDTGLDSTNFDTASDLANAITLGSGFQTYAPGRTTIVLCDYAQRFNTKSFLKDIIKARGVVQQTAVLIENPGDNAPTENGIAATHGRDGGKYAFLAIIYGIVQAKKSLADYRSNFVSSPGISAKVDDMSWNWQVVSQLGNFLGSDPNNVTVVSKLCNSTAIADILYKREIFTGFSASDFPKELQIKGLEALGGWNMSVSNVMFTNGQFDPWRSYSVASEEVGAPKRTVSQSVPKCNQLPQSGDVFGLVFAGGAHADDMSQSTGSTKGASLDQGLELFLKAWEVWAPCFNQSRDDIRNGKGVDGNGHGANGSTISQNSRATRERCTPMAYIGALLMLATVFAV</sequence>
<evidence type="ECO:0000256" key="4">
    <source>
        <dbReference type="ARBA" id="ARBA00022801"/>
    </source>
</evidence>
<dbReference type="PANTHER" id="PTHR11010:SF117">
    <property type="entry name" value="SERINE PROTEASE 16"/>
    <property type="match status" value="1"/>
</dbReference>
<organism evidence="8 9">
    <name type="scientific">Conoideocrella luteorostrata</name>
    <dbReference type="NCBI Taxonomy" id="1105319"/>
    <lineage>
        <taxon>Eukaryota</taxon>
        <taxon>Fungi</taxon>
        <taxon>Dikarya</taxon>
        <taxon>Ascomycota</taxon>
        <taxon>Pezizomycotina</taxon>
        <taxon>Sordariomycetes</taxon>
        <taxon>Hypocreomycetidae</taxon>
        <taxon>Hypocreales</taxon>
        <taxon>Clavicipitaceae</taxon>
        <taxon>Conoideocrella</taxon>
    </lineage>
</organism>
<keyword evidence="5" id="KW-0325">Glycoprotein</keyword>
<evidence type="ECO:0000256" key="1">
    <source>
        <dbReference type="ARBA" id="ARBA00011079"/>
    </source>
</evidence>
<dbReference type="GO" id="GO:0070008">
    <property type="term" value="F:serine-type exopeptidase activity"/>
    <property type="evidence" value="ECO:0007669"/>
    <property type="project" value="InterPro"/>
</dbReference>
<feature type="region of interest" description="Disordered" evidence="6">
    <location>
        <begin position="579"/>
        <end position="602"/>
    </location>
</feature>
<evidence type="ECO:0000256" key="7">
    <source>
        <dbReference type="SAM" id="SignalP"/>
    </source>
</evidence>
<evidence type="ECO:0000256" key="5">
    <source>
        <dbReference type="ARBA" id="ARBA00023180"/>
    </source>
</evidence>
<protein>
    <submittedName>
        <fullName evidence="8">Uncharacterized protein</fullName>
    </submittedName>
</protein>
<dbReference type="AlphaFoldDB" id="A0AAJ0CUN2"/>
<evidence type="ECO:0000313" key="8">
    <source>
        <dbReference type="EMBL" id="KAK2603587.1"/>
    </source>
</evidence>
<feature type="compositionally biased region" description="Polar residues" evidence="6">
    <location>
        <begin position="592"/>
        <end position="601"/>
    </location>
</feature>
<keyword evidence="4" id="KW-0378">Hydrolase</keyword>
<reference evidence="8" key="1">
    <citation type="submission" date="2023-06" db="EMBL/GenBank/DDBJ databases">
        <title>Conoideocrella luteorostrata (Hypocreales: Clavicipitaceae), a potential biocontrol fungus for elongate hemlock scale in United States Christmas tree production areas.</title>
        <authorList>
            <person name="Barrett H."/>
            <person name="Lovett B."/>
            <person name="Macias A.M."/>
            <person name="Stajich J.E."/>
            <person name="Kasson M.T."/>
        </authorList>
    </citation>
    <scope>NUCLEOTIDE SEQUENCE</scope>
    <source>
        <strain evidence="8">ARSEF 14590</strain>
    </source>
</reference>
<dbReference type="Pfam" id="PF05577">
    <property type="entry name" value="Peptidase_S28"/>
    <property type="match status" value="2"/>
</dbReference>
<comment type="similarity">
    <text evidence="1">Belongs to the peptidase S28 family.</text>
</comment>
<dbReference type="Gene3D" id="3.40.50.1820">
    <property type="entry name" value="alpha/beta hydrolase"/>
    <property type="match status" value="2"/>
</dbReference>
<accession>A0AAJ0CUN2</accession>
<feature type="chain" id="PRO_5042469195" evidence="7">
    <location>
        <begin position="17"/>
        <end position="625"/>
    </location>
</feature>
<dbReference type="GO" id="GO:0006508">
    <property type="term" value="P:proteolysis"/>
    <property type="evidence" value="ECO:0007669"/>
    <property type="project" value="UniProtKB-KW"/>
</dbReference>
<evidence type="ECO:0000256" key="2">
    <source>
        <dbReference type="ARBA" id="ARBA00022670"/>
    </source>
</evidence>
<comment type="caution">
    <text evidence="8">The sequence shown here is derived from an EMBL/GenBank/DDBJ whole genome shotgun (WGS) entry which is preliminary data.</text>
</comment>
<feature type="signal peptide" evidence="7">
    <location>
        <begin position="1"/>
        <end position="16"/>
    </location>
</feature>
<gene>
    <name evidence="8" type="ORF">QQS21_004267</name>
</gene>
<dbReference type="PANTHER" id="PTHR11010">
    <property type="entry name" value="PROTEASE S28 PRO-X CARBOXYPEPTIDASE-RELATED"/>
    <property type="match status" value="1"/>
</dbReference>
<dbReference type="InterPro" id="IPR008758">
    <property type="entry name" value="Peptidase_S28"/>
</dbReference>
<keyword evidence="9" id="KW-1185">Reference proteome</keyword>